<protein>
    <submittedName>
        <fullName evidence="4">TetR/AcrR family transcriptional regulator</fullName>
    </submittedName>
</protein>
<dbReference type="GO" id="GO:0003700">
    <property type="term" value="F:DNA-binding transcription factor activity"/>
    <property type="evidence" value="ECO:0007669"/>
    <property type="project" value="TreeGrafter"/>
</dbReference>
<keyword evidence="1 2" id="KW-0238">DNA-binding</keyword>
<gene>
    <name evidence="4" type="ORF">FL583_37090</name>
</gene>
<dbReference type="OrthoDB" id="5242390at2"/>
<dbReference type="PANTHER" id="PTHR30055">
    <property type="entry name" value="HTH-TYPE TRANSCRIPTIONAL REGULATOR RUTR"/>
    <property type="match status" value="1"/>
</dbReference>
<evidence type="ECO:0000256" key="2">
    <source>
        <dbReference type="PROSITE-ProRule" id="PRU00335"/>
    </source>
</evidence>
<dbReference type="InterPro" id="IPR036271">
    <property type="entry name" value="Tet_transcr_reg_TetR-rel_C_sf"/>
</dbReference>
<evidence type="ECO:0000256" key="1">
    <source>
        <dbReference type="ARBA" id="ARBA00023125"/>
    </source>
</evidence>
<dbReference type="InterPro" id="IPR001647">
    <property type="entry name" value="HTH_TetR"/>
</dbReference>
<dbReference type="InterPro" id="IPR009057">
    <property type="entry name" value="Homeodomain-like_sf"/>
</dbReference>
<name>A0A545AF61_9ACTN</name>
<dbReference type="SUPFAM" id="SSF48498">
    <property type="entry name" value="Tetracyclin repressor-like, C-terminal domain"/>
    <property type="match status" value="1"/>
</dbReference>
<dbReference type="AlphaFoldDB" id="A0A545AF61"/>
<dbReference type="RefSeq" id="WP_142709594.1">
    <property type="nucleotide sequence ID" value="NZ_VIRS01000050.1"/>
</dbReference>
<dbReference type="PROSITE" id="PS50977">
    <property type="entry name" value="HTH_TETR_2"/>
    <property type="match status" value="1"/>
</dbReference>
<dbReference type="InterPro" id="IPR023772">
    <property type="entry name" value="DNA-bd_HTH_TetR-type_CS"/>
</dbReference>
<organism evidence="4 5">
    <name type="scientific">Cryptosporangium phraense</name>
    <dbReference type="NCBI Taxonomy" id="2593070"/>
    <lineage>
        <taxon>Bacteria</taxon>
        <taxon>Bacillati</taxon>
        <taxon>Actinomycetota</taxon>
        <taxon>Actinomycetes</taxon>
        <taxon>Cryptosporangiales</taxon>
        <taxon>Cryptosporangiaceae</taxon>
        <taxon>Cryptosporangium</taxon>
    </lineage>
</organism>
<dbReference type="EMBL" id="VIRS01000050">
    <property type="protein sequence ID" value="TQS39968.1"/>
    <property type="molecule type" value="Genomic_DNA"/>
</dbReference>
<evidence type="ECO:0000313" key="5">
    <source>
        <dbReference type="Proteomes" id="UP000317982"/>
    </source>
</evidence>
<proteinExistence type="predicted"/>
<dbReference type="InParanoid" id="A0A545AF61"/>
<keyword evidence="5" id="KW-1185">Reference proteome</keyword>
<feature type="DNA-binding region" description="H-T-H motif" evidence="2">
    <location>
        <begin position="33"/>
        <end position="52"/>
    </location>
</feature>
<sequence length="186" mass="20044">MPKVSDEHLAARRQQILDAAAACFARQGFHRTSMSDIVRECGVSAGLVYRYFSSKDEMIEEIVREWHAHRAVALQAGDATESYLGLLRELGTPAGPDPGLALQVWAESVRSPEIRALAREGVDAARRSAAEVVGSDALVRVLIAVYQGLLVQTAWDESLDNGAFVEAVRGVLDRLNPGDSGVFGGP</sequence>
<dbReference type="PRINTS" id="PR00455">
    <property type="entry name" value="HTHTETR"/>
</dbReference>
<dbReference type="SUPFAM" id="SSF46689">
    <property type="entry name" value="Homeodomain-like"/>
    <property type="match status" value="1"/>
</dbReference>
<dbReference type="Gene3D" id="1.10.357.10">
    <property type="entry name" value="Tetracycline Repressor, domain 2"/>
    <property type="match status" value="1"/>
</dbReference>
<comment type="caution">
    <text evidence="4">The sequence shown here is derived from an EMBL/GenBank/DDBJ whole genome shotgun (WGS) entry which is preliminary data.</text>
</comment>
<dbReference type="PANTHER" id="PTHR30055:SF229">
    <property type="entry name" value="HTH-TYPE TRANSCRIPTIONAL REPRESSOR RV1474C"/>
    <property type="match status" value="1"/>
</dbReference>
<evidence type="ECO:0000259" key="3">
    <source>
        <dbReference type="PROSITE" id="PS50977"/>
    </source>
</evidence>
<dbReference type="PROSITE" id="PS01081">
    <property type="entry name" value="HTH_TETR_1"/>
    <property type="match status" value="1"/>
</dbReference>
<dbReference type="InterPro" id="IPR050109">
    <property type="entry name" value="HTH-type_TetR-like_transc_reg"/>
</dbReference>
<accession>A0A545AF61</accession>
<dbReference type="Pfam" id="PF00440">
    <property type="entry name" value="TetR_N"/>
    <property type="match status" value="1"/>
</dbReference>
<reference evidence="4 5" key="1">
    <citation type="submission" date="2019-07" db="EMBL/GenBank/DDBJ databases">
        <title>Cryptosporangium phraense sp. nov., isolated from plant litter.</title>
        <authorList>
            <person name="Suriyachadkun C."/>
        </authorList>
    </citation>
    <scope>NUCLEOTIDE SEQUENCE [LARGE SCALE GENOMIC DNA]</scope>
    <source>
        <strain evidence="4 5">A-T 5661</strain>
    </source>
</reference>
<dbReference type="Proteomes" id="UP000317982">
    <property type="component" value="Unassembled WGS sequence"/>
</dbReference>
<dbReference type="GO" id="GO:0000976">
    <property type="term" value="F:transcription cis-regulatory region binding"/>
    <property type="evidence" value="ECO:0007669"/>
    <property type="project" value="TreeGrafter"/>
</dbReference>
<evidence type="ECO:0000313" key="4">
    <source>
        <dbReference type="EMBL" id="TQS39968.1"/>
    </source>
</evidence>
<feature type="domain" description="HTH tetR-type" evidence="3">
    <location>
        <begin position="10"/>
        <end position="70"/>
    </location>
</feature>